<evidence type="ECO:0000256" key="5">
    <source>
        <dbReference type="SAM" id="MobiDB-lite"/>
    </source>
</evidence>
<dbReference type="EMBL" id="JAWQEG010007636">
    <property type="protein sequence ID" value="KAK3851992.1"/>
    <property type="molecule type" value="Genomic_DNA"/>
</dbReference>
<feature type="compositionally biased region" description="Low complexity" evidence="5">
    <location>
        <begin position="89"/>
        <end position="99"/>
    </location>
</feature>
<reference evidence="6" key="1">
    <citation type="submission" date="2023-10" db="EMBL/GenBank/DDBJ databases">
        <title>Genome assemblies of two species of porcelain crab, Petrolisthes cinctipes and Petrolisthes manimaculis (Anomura: Porcellanidae).</title>
        <authorList>
            <person name="Angst P."/>
        </authorList>
    </citation>
    <scope>NUCLEOTIDE SEQUENCE</scope>
    <source>
        <strain evidence="6">PB745_01</strain>
        <tissue evidence="6">Gill</tissue>
    </source>
</reference>
<accession>A0AAE1BJL9</accession>
<feature type="compositionally biased region" description="Polar residues" evidence="5">
    <location>
        <begin position="120"/>
        <end position="129"/>
    </location>
</feature>
<evidence type="ECO:0000313" key="6">
    <source>
        <dbReference type="EMBL" id="KAK3851992.1"/>
    </source>
</evidence>
<evidence type="ECO:0000256" key="1">
    <source>
        <dbReference type="ARBA" id="ARBA00006148"/>
    </source>
</evidence>
<evidence type="ECO:0000256" key="4">
    <source>
        <dbReference type="ARBA" id="ARBA00023136"/>
    </source>
</evidence>
<dbReference type="GO" id="GO:0015175">
    <property type="term" value="F:neutral L-amino acid transmembrane transporter activity"/>
    <property type="evidence" value="ECO:0007669"/>
    <property type="project" value="TreeGrafter"/>
</dbReference>
<keyword evidence="2" id="KW-0812">Transmembrane</keyword>
<dbReference type="Gene3D" id="1.10.3860.10">
    <property type="entry name" value="Sodium:dicarboxylate symporter"/>
    <property type="match status" value="1"/>
</dbReference>
<organism evidence="6 7">
    <name type="scientific">Petrolisthes cinctipes</name>
    <name type="common">Flat porcelain crab</name>
    <dbReference type="NCBI Taxonomy" id="88211"/>
    <lineage>
        <taxon>Eukaryota</taxon>
        <taxon>Metazoa</taxon>
        <taxon>Ecdysozoa</taxon>
        <taxon>Arthropoda</taxon>
        <taxon>Crustacea</taxon>
        <taxon>Multicrustacea</taxon>
        <taxon>Malacostraca</taxon>
        <taxon>Eumalacostraca</taxon>
        <taxon>Eucarida</taxon>
        <taxon>Decapoda</taxon>
        <taxon>Pleocyemata</taxon>
        <taxon>Anomura</taxon>
        <taxon>Galatheoidea</taxon>
        <taxon>Porcellanidae</taxon>
        <taxon>Petrolisthes</taxon>
    </lineage>
</organism>
<keyword evidence="3" id="KW-1133">Transmembrane helix</keyword>
<gene>
    <name evidence="6" type="ORF">Pcinc_041400</name>
</gene>
<dbReference type="InterPro" id="IPR036458">
    <property type="entry name" value="Na:dicarbo_symporter_sf"/>
</dbReference>
<dbReference type="PANTHER" id="PTHR11958:SF99">
    <property type="entry name" value="SODIUM-DEPENDENT EXCITATORY AMINO ACID TRANSPORTER GLT-6-RELATED"/>
    <property type="match status" value="1"/>
</dbReference>
<proteinExistence type="inferred from homology"/>
<feature type="region of interest" description="Disordered" evidence="5">
    <location>
        <begin position="1"/>
        <end position="144"/>
    </location>
</feature>
<feature type="compositionally biased region" description="Polar residues" evidence="5">
    <location>
        <begin position="46"/>
        <end position="63"/>
    </location>
</feature>
<dbReference type="GO" id="GO:0005886">
    <property type="term" value="C:plasma membrane"/>
    <property type="evidence" value="ECO:0007669"/>
    <property type="project" value="TreeGrafter"/>
</dbReference>
<dbReference type="PANTHER" id="PTHR11958">
    <property type="entry name" value="SODIUM/DICARBOXYLATE SYMPORTER-RELATED"/>
    <property type="match status" value="1"/>
</dbReference>
<dbReference type="InterPro" id="IPR050746">
    <property type="entry name" value="DAACS"/>
</dbReference>
<comment type="similarity">
    <text evidence="1">Belongs to the dicarboxylate/amino acid:cation symporter (DAACS) (TC 2.A.23) family.</text>
</comment>
<feature type="region of interest" description="Disordered" evidence="5">
    <location>
        <begin position="174"/>
        <end position="202"/>
    </location>
</feature>
<keyword evidence="4" id="KW-0472">Membrane</keyword>
<name>A0AAE1BJL9_PETCI</name>
<dbReference type="GO" id="GO:0015501">
    <property type="term" value="F:glutamate:sodium symporter activity"/>
    <property type="evidence" value="ECO:0007669"/>
    <property type="project" value="TreeGrafter"/>
</dbReference>
<evidence type="ECO:0000313" key="7">
    <source>
        <dbReference type="Proteomes" id="UP001286313"/>
    </source>
</evidence>
<feature type="compositionally biased region" description="Basic and acidic residues" evidence="5">
    <location>
        <begin position="106"/>
        <end position="119"/>
    </location>
</feature>
<dbReference type="AlphaFoldDB" id="A0AAE1BJL9"/>
<sequence length="387" mass="43314">MDSTGDHLPTADGGGDSKGSMMDPIKPPPPPKHREQQATMQADPESCSSVSNMTVERGTSTKELYSVQEVREDPRENYSAPTSLALKPSTTTITTTSRKSSFRFKSGRESERWRNKRESQTTLTWAATNDTDHTSRKESCDSVVSRKSKRKMSILSISTSQCSDPLLARQYTQFEESPVSTPRKKRDSMASTGSARGGGSLLKPSIMAEGEMISRCNQQRQWYMTIHTSHPDESLPMLNKPVFIVDEGGHITKEADRPLHSRHRDARLFPWRDYDEDVEDADSATHYFIYYYRNMFPDNLVMASFSSTKTVYTKVTPSTLRTNDSLDALNETMRGLINDTLNSNTTDGVEEDKYERSLTSSEGTNVMGMIVFCVAFGSLIGRMPKGS</sequence>
<evidence type="ECO:0000256" key="3">
    <source>
        <dbReference type="ARBA" id="ARBA00022989"/>
    </source>
</evidence>
<evidence type="ECO:0000256" key="2">
    <source>
        <dbReference type="ARBA" id="ARBA00022692"/>
    </source>
</evidence>
<comment type="caution">
    <text evidence="6">The sequence shown here is derived from an EMBL/GenBank/DDBJ whole genome shotgun (WGS) entry which is preliminary data.</text>
</comment>
<keyword evidence="7" id="KW-1185">Reference proteome</keyword>
<dbReference type="Proteomes" id="UP001286313">
    <property type="component" value="Unassembled WGS sequence"/>
</dbReference>
<feature type="compositionally biased region" description="Basic and acidic residues" evidence="5">
    <location>
        <begin position="130"/>
        <end position="140"/>
    </location>
</feature>
<protein>
    <submittedName>
        <fullName evidence="6">Uncharacterized protein</fullName>
    </submittedName>
</protein>
<dbReference type="GO" id="GO:0005313">
    <property type="term" value="F:L-glutamate transmembrane transporter activity"/>
    <property type="evidence" value="ECO:0007669"/>
    <property type="project" value="TreeGrafter"/>
</dbReference>